<dbReference type="GeneTree" id="ENSGT00390000013178"/>
<dbReference type="Proteomes" id="UP000694388">
    <property type="component" value="Unplaced"/>
</dbReference>
<name>A0A8C4Q1E7_EPTBU</name>
<dbReference type="Pfam" id="PF15001">
    <property type="entry name" value="AP-5_subunit_s1"/>
    <property type="match status" value="1"/>
</dbReference>
<evidence type="ECO:0000313" key="1">
    <source>
        <dbReference type="Ensembl" id="ENSEBUP00000008559.1"/>
    </source>
</evidence>
<dbReference type="PANTHER" id="PTHR16120:SF0">
    <property type="entry name" value="AP-5 COMPLEX SUBUNIT SIGMA-1"/>
    <property type="match status" value="1"/>
</dbReference>
<evidence type="ECO:0000313" key="2">
    <source>
        <dbReference type="Proteomes" id="UP000694388"/>
    </source>
</evidence>
<dbReference type="PANTHER" id="PTHR16120">
    <property type="entry name" value="AP-5 COMPLEX SUBUNIT SIGMA-1"/>
    <property type="match status" value="1"/>
</dbReference>
<dbReference type="GO" id="GO:0005770">
    <property type="term" value="C:late endosome"/>
    <property type="evidence" value="ECO:0007669"/>
    <property type="project" value="TreeGrafter"/>
</dbReference>
<dbReference type="GO" id="GO:0000724">
    <property type="term" value="P:double-strand break repair via homologous recombination"/>
    <property type="evidence" value="ECO:0007669"/>
    <property type="project" value="InterPro"/>
</dbReference>
<dbReference type="GO" id="GO:0005764">
    <property type="term" value="C:lysosome"/>
    <property type="evidence" value="ECO:0007669"/>
    <property type="project" value="TreeGrafter"/>
</dbReference>
<protein>
    <submittedName>
        <fullName evidence="1">Adaptor related protein complex 5 subunit sigma 1</fullName>
    </submittedName>
</protein>
<reference evidence="1" key="1">
    <citation type="submission" date="2025-08" db="UniProtKB">
        <authorList>
            <consortium name="Ensembl"/>
        </authorList>
    </citation>
    <scope>IDENTIFICATION</scope>
</reference>
<dbReference type="GO" id="GO:0016197">
    <property type="term" value="P:endosomal transport"/>
    <property type="evidence" value="ECO:0007669"/>
    <property type="project" value="InterPro"/>
</dbReference>
<dbReference type="InterPro" id="IPR029392">
    <property type="entry name" value="AP-5_subunit_s1"/>
</dbReference>
<dbReference type="OMA" id="RADCIEG"/>
<organism evidence="1 2">
    <name type="scientific">Eptatretus burgeri</name>
    <name type="common">Inshore hagfish</name>
    <dbReference type="NCBI Taxonomy" id="7764"/>
    <lineage>
        <taxon>Eukaryota</taxon>
        <taxon>Metazoa</taxon>
        <taxon>Chordata</taxon>
        <taxon>Craniata</taxon>
        <taxon>Vertebrata</taxon>
        <taxon>Cyclostomata</taxon>
        <taxon>Myxini</taxon>
        <taxon>Myxiniformes</taxon>
        <taxon>Myxinidae</taxon>
        <taxon>Eptatretinae</taxon>
        <taxon>Eptatretus</taxon>
    </lineage>
</organism>
<dbReference type="AlphaFoldDB" id="A0A8C4Q1E7"/>
<keyword evidence="2" id="KW-1185">Reference proteome</keyword>
<sequence length="192" mass="21703">MVYAFLVHTATPGVCRMFYSQVFAVDEILEEEEEDYDRRRLLRKERLAAVARQVQTACVLAAEADYRLNVEAQQPLAGFDESRTLVAIAEAETGALRLPPGDLFSQELAALWLAPSKLALTLLCEEHDNLTVAEMVLRRMAAALLTAPRPDMDLLMRPERVDLLLDTMMPCGQLLFLNHQLMRNLEKELMDA</sequence>
<dbReference type="GO" id="GO:0030119">
    <property type="term" value="C:AP-type membrane coat adaptor complex"/>
    <property type="evidence" value="ECO:0007669"/>
    <property type="project" value="InterPro"/>
</dbReference>
<accession>A0A8C4Q1E7</accession>
<proteinExistence type="predicted"/>
<dbReference type="GO" id="GO:0005829">
    <property type="term" value="C:cytosol"/>
    <property type="evidence" value="ECO:0007669"/>
    <property type="project" value="TreeGrafter"/>
</dbReference>
<reference evidence="1" key="2">
    <citation type="submission" date="2025-09" db="UniProtKB">
        <authorList>
            <consortium name="Ensembl"/>
        </authorList>
    </citation>
    <scope>IDENTIFICATION</scope>
</reference>
<dbReference type="Ensembl" id="ENSEBUT00000009065.1">
    <property type="protein sequence ID" value="ENSEBUP00000008559.1"/>
    <property type="gene ID" value="ENSEBUG00000005540.1"/>
</dbReference>